<gene>
    <name evidence="8" type="ORF">METZ01_LOCUS185882</name>
</gene>
<protein>
    <recommendedName>
        <fullName evidence="7">CcmH/CycL/Ccl2/NrfF N-terminal domain-containing protein</fullName>
    </recommendedName>
</protein>
<dbReference type="Gene3D" id="1.10.8.640">
    <property type="entry name" value="Cytochrome C biogenesis protein"/>
    <property type="match status" value="1"/>
</dbReference>
<keyword evidence="3" id="KW-0479">Metal-binding</keyword>
<dbReference type="GO" id="GO:0046872">
    <property type="term" value="F:metal ion binding"/>
    <property type="evidence" value="ECO:0007669"/>
    <property type="project" value="UniProtKB-KW"/>
</dbReference>
<evidence type="ECO:0000259" key="7">
    <source>
        <dbReference type="Pfam" id="PF03918"/>
    </source>
</evidence>
<comment type="similarity">
    <text evidence="1">Belongs to the CcmH/CycL/Ccl2/NrfF family.</text>
</comment>
<feature type="domain" description="CcmH/CycL/Ccl2/NrfF N-terminal" evidence="7">
    <location>
        <begin position="15"/>
        <end position="140"/>
    </location>
</feature>
<evidence type="ECO:0000256" key="2">
    <source>
        <dbReference type="ARBA" id="ARBA00022617"/>
    </source>
</evidence>
<keyword evidence="6" id="KW-0472">Membrane</keyword>
<dbReference type="InterPro" id="IPR038297">
    <property type="entry name" value="CcmH/CycL/NrfF/Ccl2_sf"/>
</dbReference>
<feature type="compositionally biased region" description="Basic and acidic residues" evidence="5">
    <location>
        <begin position="143"/>
        <end position="154"/>
    </location>
</feature>
<accession>A0A382D3K3</accession>
<name>A0A382D3K3_9ZZZZ</name>
<evidence type="ECO:0000313" key="8">
    <source>
        <dbReference type="EMBL" id="SVB33028.1"/>
    </source>
</evidence>
<evidence type="ECO:0000256" key="1">
    <source>
        <dbReference type="ARBA" id="ARBA00010342"/>
    </source>
</evidence>
<keyword evidence="2" id="KW-0349">Heme</keyword>
<organism evidence="8">
    <name type="scientific">marine metagenome</name>
    <dbReference type="NCBI Taxonomy" id="408172"/>
    <lineage>
        <taxon>unclassified sequences</taxon>
        <taxon>metagenomes</taxon>
        <taxon>ecological metagenomes</taxon>
    </lineage>
</organism>
<proteinExistence type="inferred from homology"/>
<reference evidence="8" key="1">
    <citation type="submission" date="2018-05" db="EMBL/GenBank/DDBJ databases">
        <authorList>
            <person name="Lanie J.A."/>
            <person name="Ng W.-L."/>
            <person name="Kazmierczak K.M."/>
            <person name="Andrzejewski T.M."/>
            <person name="Davidsen T.M."/>
            <person name="Wayne K.J."/>
            <person name="Tettelin H."/>
            <person name="Glass J.I."/>
            <person name="Rusch D."/>
            <person name="Podicherti R."/>
            <person name="Tsui H.-C.T."/>
            <person name="Winkler M.E."/>
        </authorList>
    </citation>
    <scope>NUCLEOTIDE SEQUENCE</scope>
</reference>
<dbReference type="Pfam" id="PF03918">
    <property type="entry name" value="CcmH"/>
    <property type="match status" value="1"/>
</dbReference>
<keyword evidence="6" id="KW-0812">Transmembrane</keyword>
<feature type="transmembrane region" description="Helical" evidence="6">
    <location>
        <begin position="12"/>
        <end position="31"/>
    </location>
</feature>
<dbReference type="EMBL" id="UINC01037481">
    <property type="protein sequence ID" value="SVB33028.1"/>
    <property type="molecule type" value="Genomic_DNA"/>
</dbReference>
<sequence length="182" mass="19602">MSNYQSGRVGIFVALAIAAFFVAIPTSMWLARPPSNVTQVERLGAEIGCTCGTCPLRPIATCGCGFADTMLVRLDTEVTAGRTDDEIMAVFVADYGNSIRIKPKGTGFDLMVWAAPMVLLMVGAVAMGAVISNWRSQSDLGLEKTPLDEQRTMDPEPSPSLSSTNPTRYLEIVEGELDSFED</sequence>
<evidence type="ECO:0000256" key="3">
    <source>
        <dbReference type="ARBA" id="ARBA00022723"/>
    </source>
</evidence>
<keyword evidence="4" id="KW-0408">Iron</keyword>
<dbReference type="AlphaFoldDB" id="A0A382D3K3"/>
<keyword evidence="6" id="KW-1133">Transmembrane helix</keyword>
<feature type="transmembrane region" description="Helical" evidence="6">
    <location>
        <begin position="110"/>
        <end position="131"/>
    </location>
</feature>
<evidence type="ECO:0000256" key="5">
    <source>
        <dbReference type="SAM" id="MobiDB-lite"/>
    </source>
</evidence>
<dbReference type="InterPro" id="IPR005616">
    <property type="entry name" value="CcmH/CycL/Ccl2/NrfF_N"/>
</dbReference>
<feature type="region of interest" description="Disordered" evidence="5">
    <location>
        <begin position="143"/>
        <end position="168"/>
    </location>
</feature>
<evidence type="ECO:0000256" key="4">
    <source>
        <dbReference type="ARBA" id="ARBA00023004"/>
    </source>
</evidence>
<evidence type="ECO:0000256" key="6">
    <source>
        <dbReference type="SAM" id="Phobius"/>
    </source>
</evidence>